<gene>
    <name evidence="1" type="ORF">GMARGA_LOCUS24845</name>
</gene>
<proteinExistence type="predicted"/>
<reference evidence="1 2" key="1">
    <citation type="submission" date="2021-06" db="EMBL/GenBank/DDBJ databases">
        <authorList>
            <person name="Kallberg Y."/>
            <person name="Tangrot J."/>
            <person name="Rosling A."/>
        </authorList>
    </citation>
    <scope>NUCLEOTIDE SEQUENCE [LARGE SCALE GENOMIC DNA]</scope>
    <source>
        <strain evidence="1 2">120-4 pot B 10/14</strain>
    </source>
</reference>
<dbReference type="Proteomes" id="UP000789901">
    <property type="component" value="Unassembled WGS sequence"/>
</dbReference>
<accession>A0ABN7W1P7</accession>
<sequence>IDELKNDEEIQEIFLSNATPSEEDNLFYNSWSDKNFTTYLANSCKKDKILFNINEGLEKKQCK</sequence>
<evidence type="ECO:0000313" key="2">
    <source>
        <dbReference type="Proteomes" id="UP000789901"/>
    </source>
</evidence>
<protein>
    <submittedName>
        <fullName evidence="1">13616_t:CDS:1</fullName>
    </submittedName>
</protein>
<organism evidence="1 2">
    <name type="scientific">Gigaspora margarita</name>
    <dbReference type="NCBI Taxonomy" id="4874"/>
    <lineage>
        <taxon>Eukaryota</taxon>
        <taxon>Fungi</taxon>
        <taxon>Fungi incertae sedis</taxon>
        <taxon>Mucoromycota</taxon>
        <taxon>Glomeromycotina</taxon>
        <taxon>Glomeromycetes</taxon>
        <taxon>Diversisporales</taxon>
        <taxon>Gigasporaceae</taxon>
        <taxon>Gigaspora</taxon>
    </lineage>
</organism>
<comment type="caution">
    <text evidence="1">The sequence shown here is derived from an EMBL/GenBank/DDBJ whole genome shotgun (WGS) entry which is preliminary data.</text>
</comment>
<feature type="non-terminal residue" evidence="1">
    <location>
        <position position="1"/>
    </location>
</feature>
<dbReference type="EMBL" id="CAJVQB010026723">
    <property type="protein sequence ID" value="CAG8809179.1"/>
    <property type="molecule type" value="Genomic_DNA"/>
</dbReference>
<keyword evidence="2" id="KW-1185">Reference proteome</keyword>
<evidence type="ECO:0000313" key="1">
    <source>
        <dbReference type="EMBL" id="CAG8809179.1"/>
    </source>
</evidence>
<name>A0ABN7W1P7_GIGMA</name>